<gene>
    <name evidence="2" type="ORF">CUV01_16945</name>
</gene>
<evidence type="ECO:0000313" key="3">
    <source>
        <dbReference type="Proteomes" id="UP000233742"/>
    </source>
</evidence>
<keyword evidence="3" id="KW-1185">Reference proteome</keyword>
<dbReference type="KEGG" id="paro:CUV01_16945"/>
<dbReference type="Proteomes" id="UP000233742">
    <property type="component" value="Chromosome"/>
</dbReference>
<evidence type="ECO:0000259" key="1">
    <source>
        <dbReference type="Pfam" id="PF00534"/>
    </source>
</evidence>
<accession>A0A2K9EIM9</accession>
<dbReference type="OrthoDB" id="9790710at2"/>
<dbReference type="GO" id="GO:0016757">
    <property type="term" value="F:glycosyltransferase activity"/>
    <property type="evidence" value="ECO:0007669"/>
    <property type="project" value="InterPro"/>
</dbReference>
<dbReference type="CDD" id="cd03801">
    <property type="entry name" value="GT4_PimA-like"/>
    <property type="match status" value="1"/>
</dbReference>
<dbReference type="PANTHER" id="PTHR12526:SF636">
    <property type="entry name" value="BLL3647 PROTEIN"/>
    <property type="match status" value="1"/>
</dbReference>
<dbReference type="Gene3D" id="3.40.50.2000">
    <property type="entry name" value="Glycogen Phosphorylase B"/>
    <property type="match status" value="2"/>
</dbReference>
<dbReference type="AlphaFoldDB" id="A0A2K9EIM9"/>
<evidence type="ECO:0000313" key="2">
    <source>
        <dbReference type="EMBL" id="AUH34840.1"/>
    </source>
</evidence>
<sequence length="452" mass="49876">MTATEDPSADDAGDTRLSVLLLADDCNPEWPSLPIVGYKYALALSRVANITVATHVRNRENIEIADAKGIEFVYVDNEYVAAPMYRLSTRLRGGTNVAWSTNMIMQYLPYLAFEREVWKRFRNELRAGRFDLVQRITPMSPTLPSYIAGKVDQPFVLGPLNGNLPWPAAFRGEQKRERERLRALRKVARHLPYARGTFKNAALVLAGFEHTIAELRAAAPGKVVNFPEVGVDPDIFHARGRDKPAFGGQGPYRFIFAGRLVPYKLPEVAIRAFVAAGGGHAAGVDPRLAEHRLHIVGDGPEMPRLQEIVQRHGLEQVVHFEGSKSQSELAAMMRDADGFIFPSIRELGAGVVIEAMACGMCPIVTDYGAPGHLAGRGRGHLAPLAPLDDLVASYRNMLIASVEDPDDASARAGAAQIYAQQYYTWDQKARATLAYWDDILTGNPLRDRGEFD</sequence>
<feature type="domain" description="Glycosyl transferase family 1" evidence="1">
    <location>
        <begin position="250"/>
        <end position="377"/>
    </location>
</feature>
<dbReference type="EMBL" id="CP025408">
    <property type="protein sequence ID" value="AUH34840.1"/>
    <property type="molecule type" value="Genomic_DNA"/>
</dbReference>
<dbReference type="PANTHER" id="PTHR12526">
    <property type="entry name" value="GLYCOSYLTRANSFERASE"/>
    <property type="match status" value="1"/>
</dbReference>
<organism evidence="2 3">
    <name type="scientific">Paracoccus tegillarcae</name>
    <dbReference type="NCBI Taxonomy" id="1529068"/>
    <lineage>
        <taxon>Bacteria</taxon>
        <taxon>Pseudomonadati</taxon>
        <taxon>Pseudomonadota</taxon>
        <taxon>Alphaproteobacteria</taxon>
        <taxon>Rhodobacterales</taxon>
        <taxon>Paracoccaceae</taxon>
        <taxon>Paracoccus</taxon>
    </lineage>
</organism>
<keyword evidence="2" id="KW-0808">Transferase</keyword>
<name>A0A2K9EIM9_9RHOB</name>
<dbReference type="RefSeq" id="WP_101461500.1">
    <property type="nucleotide sequence ID" value="NZ_CP025408.1"/>
</dbReference>
<reference evidence="2 3" key="1">
    <citation type="submission" date="2017-12" db="EMBL/GenBank/DDBJ databases">
        <authorList>
            <person name="Hurst M.R.H."/>
        </authorList>
    </citation>
    <scope>NUCLEOTIDE SEQUENCE [LARGE SCALE GENOMIC DNA]</scope>
    <source>
        <strain evidence="2 3">BM15</strain>
    </source>
</reference>
<proteinExistence type="predicted"/>
<dbReference type="Pfam" id="PF00534">
    <property type="entry name" value="Glycos_transf_1"/>
    <property type="match status" value="1"/>
</dbReference>
<dbReference type="InterPro" id="IPR001296">
    <property type="entry name" value="Glyco_trans_1"/>
</dbReference>
<protein>
    <submittedName>
        <fullName evidence="2">Glycosyl transferase family 1</fullName>
    </submittedName>
</protein>
<dbReference type="SUPFAM" id="SSF53756">
    <property type="entry name" value="UDP-Glycosyltransferase/glycogen phosphorylase"/>
    <property type="match status" value="1"/>
</dbReference>